<dbReference type="Gene3D" id="3.40.50.1820">
    <property type="entry name" value="alpha/beta hydrolase"/>
    <property type="match status" value="1"/>
</dbReference>
<dbReference type="Proteomes" id="UP001165065">
    <property type="component" value="Unassembled WGS sequence"/>
</dbReference>
<feature type="transmembrane region" description="Helical" evidence="1">
    <location>
        <begin position="66"/>
        <end position="87"/>
    </location>
</feature>
<dbReference type="InterPro" id="IPR029058">
    <property type="entry name" value="AB_hydrolase_fold"/>
</dbReference>
<evidence type="ECO:0000313" key="2">
    <source>
        <dbReference type="EMBL" id="GMI44929.1"/>
    </source>
</evidence>
<keyword evidence="3" id="KW-1185">Reference proteome</keyword>
<dbReference type="AlphaFoldDB" id="A0A9W7GHD3"/>
<dbReference type="OrthoDB" id="188922at2759"/>
<evidence type="ECO:0000256" key="1">
    <source>
        <dbReference type="SAM" id="Phobius"/>
    </source>
</evidence>
<keyword evidence="1" id="KW-0472">Membrane</keyword>
<dbReference type="EMBL" id="BRYA01000232">
    <property type="protein sequence ID" value="GMI44929.1"/>
    <property type="molecule type" value="Genomic_DNA"/>
</dbReference>
<accession>A0A9W7GHD3</accession>
<organism evidence="2 3">
    <name type="scientific">Triparma columacea</name>
    <dbReference type="NCBI Taxonomy" id="722753"/>
    <lineage>
        <taxon>Eukaryota</taxon>
        <taxon>Sar</taxon>
        <taxon>Stramenopiles</taxon>
        <taxon>Ochrophyta</taxon>
        <taxon>Bolidophyceae</taxon>
        <taxon>Parmales</taxon>
        <taxon>Triparmaceae</taxon>
        <taxon>Triparma</taxon>
    </lineage>
</organism>
<keyword evidence="1" id="KW-0812">Transmembrane</keyword>
<protein>
    <submittedName>
        <fullName evidence="2">Uncharacterized protein</fullName>
    </submittedName>
</protein>
<comment type="caution">
    <text evidence="2">The sequence shown here is derived from an EMBL/GenBank/DDBJ whole genome shotgun (WGS) entry which is preliminary data.</text>
</comment>
<sequence length="383" mass="43344">MMLQVGLQSVADSAADFVDSAAEMVESTFSSISYETPIPSTPGQHLDYILEKSSEFLTTLIDSSNLVPALTMAFFLTTAAFFCIVPFSSLKRHVSWLLDTLWAGPCIICPEMMDKLYTKKFIKEFEEDALANADPNKKTIGIILVMGAQNAGCHLVYWKLMRKMKQRLESKYGVNVVFEINRWAKDGPMDHADKALSPQRFPTEKYKHNFIRRLVGDYVGIPIMFLNHSLAVDSVEASRVRFHKRLAAASLYDDSSIVLFAHSLGGPVAYRYLQKYSTTKVDRVISCGSMNHYANPYAGLKSDAKKNSNPYFPIRCPHLDVLDGADFLAFPFYKTNHEDEHLPKADHSHYTRWIEESWLPIVFAHTGYAHCPSFYNAIEAFFA</sequence>
<name>A0A9W7GHD3_9STRA</name>
<gene>
    <name evidence="2" type="ORF">TrCOL_g2721</name>
</gene>
<dbReference type="SUPFAM" id="SSF53474">
    <property type="entry name" value="alpha/beta-Hydrolases"/>
    <property type="match status" value="1"/>
</dbReference>
<feature type="transmembrane region" description="Helical" evidence="1">
    <location>
        <begin position="140"/>
        <end position="158"/>
    </location>
</feature>
<evidence type="ECO:0000313" key="3">
    <source>
        <dbReference type="Proteomes" id="UP001165065"/>
    </source>
</evidence>
<proteinExistence type="predicted"/>
<reference evidence="3" key="1">
    <citation type="journal article" date="2023" name="Commun. Biol.">
        <title>Genome analysis of Parmales, the sister group of diatoms, reveals the evolutionary specialization of diatoms from phago-mixotrophs to photoautotrophs.</title>
        <authorList>
            <person name="Ban H."/>
            <person name="Sato S."/>
            <person name="Yoshikawa S."/>
            <person name="Yamada K."/>
            <person name="Nakamura Y."/>
            <person name="Ichinomiya M."/>
            <person name="Sato N."/>
            <person name="Blanc-Mathieu R."/>
            <person name="Endo H."/>
            <person name="Kuwata A."/>
            <person name="Ogata H."/>
        </authorList>
    </citation>
    <scope>NUCLEOTIDE SEQUENCE [LARGE SCALE GENOMIC DNA]</scope>
</reference>
<keyword evidence="1" id="KW-1133">Transmembrane helix</keyword>